<feature type="transmembrane region" description="Helical" evidence="7">
    <location>
        <begin position="106"/>
        <end position="126"/>
    </location>
</feature>
<sequence length="294" mass="32353">MTTILRKNNKFIIAGLAPALLLYTVFVLYPIIRSFFYGFYNWNGLSAPRFIGIENFITILTDPIFWLSFKNNILVVVISVLGQIPFGILAAVALSGKLKGAPFFRTAFFIPMILSTVVVGLLWSTILNPQVGILKNFLLMLGFSKAPNLLGTPGIAIYTLCGVIFWQFVGLYMIIFLAALQNIPPDIIEAADIDGASEVTKFFRIRLPLLWGTIASAVVLCISGSMRTFDLIYVMTGGGPAHSTEVMATYMFNKTFATYQYGYGSAVSLVIAVFSFVFISASRVLLLKQAEKGE</sequence>
<organism evidence="9 10">
    <name type="scientific">Treponema primitia (strain ATCC BAA-887 / DSM 12427 / ZAS-2)</name>
    <dbReference type="NCBI Taxonomy" id="545694"/>
    <lineage>
        <taxon>Bacteria</taxon>
        <taxon>Pseudomonadati</taxon>
        <taxon>Spirochaetota</taxon>
        <taxon>Spirochaetia</taxon>
        <taxon>Spirochaetales</taxon>
        <taxon>Treponemataceae</taxon>
        <taxon>Treponema</taxon>
    </lineage>
</organism>
<keyword evidence="10" id="KW-1185">Reference proteome</keyword>
<dbReference type="OrthoDB" id="42781at2"/>
<dbReference type="SUPFAM" id="SSF161098">
    <property type="entry name" value="MetI-like"/>
    <property type="match status" value="1"/>
</dbReference>
<evidence type="ECO:0000256" key="7">
    <source>
        <dbReference type="RuleBase" id="RU363032"/>
    </source>
</evidence>
<dbReference type="InterPro" id="IPR051393">
    <property type="entry name" value="ABC_transporter_permease"/>
</dbReference>
<feature type="transmembrane region" description="Helical" evidence="7">
    <location>
        <begin position="12"/>
        <end position="32"/>
    </location>
</feature>
<evidence type="ECO:0000256" key="2">
    <source>
        <dbReference type="ARBA" id="ARBA00022448"/>
    </source>
</evidence>
<dbReference type="HOGENOM" id="CLU_016047_0_0_12"/>
<dbReference type="InterPro" id="IPR000515">
    <property type="entry name" value="MetI-like"/>
</dbReference>
<evidence type="ECO:0000256" key="6">
    <source>
        <dbReference type="ARBA" id="ARBA00023136"/>
    </source>
</evidence>
<dbReference type="Pfam" id="PF00528">
    <property type="entry name" value="BPD_transp_1"/>
    <property type="match status" value="1"/>
</dbReference>
<feature type="transmembrane region" description="Helical" evidence="7">
    <location>
        <begin position="207"/>
        <end position="226"/>
    </location>
</feature>
<proteinExistence type="inferred from homology"/>
<evidence type="ECO:0000313" key="10">
    <source>
        <dbReference type="Proteomes" id="UP000009223"/>
    </source>
</evidence>
<keyword evidence="5 7" id="KW-1133">Transmembrane helix</keyword>
<evidence type="ECO:0000259" key="8">
    <source>
        <dbReference type="PROSITE" id="PS50928"/>
    </source>
</evidence>
<dbReference type="InterPro" id="IPR035906">
    <property type="entry name" value="MetI-like_sf"/>
</dbReference>
<reference evidence="10" key="1">
    <citation type="submission" date="2009-12" db="EMBL/GenBank/DDBJ databases">
        <title>Complete sequence of Treponema primitia strain ZAS-2.</title>
        <authorList>
            <person name="Tetu S.G."/>
            <person name="Matson E."/>
            <person name="Ren Q."/>
            <person name="Seshadri R."/>
            <person name="Elbourne L."/>
            <person name="Hassan K.A."/>
            <person name="Durkin A."/>
            <person name="Radune D."/>
            <person name="Mohamoud Y."/>
            <person name="Shay R."/>
            <person name="Jin S."/>
            <person name="Zhang X."/>
            <person name="Lucey K."/>
            <person name="Ballor N.R."/>
            <person name="Ottesen E."/>
            <person name="Rosenthal R."/>
            <person name="Allen A."/>
            <person name="Leadbetter J.R."/>
            <person name="Paulsen I.T."/>
        </authorList>
    </citation>
    <scope>NUCLEOTIDE SEQUENCE [LARGE SCALE GENOMIC DNA]</scope>
    <source>
        <strain evidence="10">ATCC BAA-887 / DSM 12427 / ZAS-2</strain>
    </source>
</reference>
<dbReference type="Proteomes" id="UP000009223">
    <property type="component" value="Chromosome"/>
</dbReference>
<name>F5YNT3_TREPZ</name>
<feature type="transmembrane region" description="Helical" evidence="7">
    <location>
        <begin position="155"/>
        <end position="180"/>
    </location>
</feature>
<feature type="transmembrane region" description="Helical" evidence="7">
    <location>
        <begin position="261"/>
        <end position="286"/>
    </location>
</feature>
<dbReference type="CDD" id="cd06261">
    <property type="entry name" value="TM_PBP2"/>
    <property type="match status" value="1"/>
</dbReference>
<dbReference type="EMBL" id="CP001843">
    <property type="protein sequence ID" value="AEF85976.1"/>
    <property type="molecule type" value="Genomic_DNA"/>
</dbReference>
<reference evidence="9 10" key="2">
    <citation type="journal article" date="2011" name="ISME J.">
        <title>RNA-seq reveals cooperative metabolic interactions between two termite-gut spirochete species in co-culture.</title>
        <authorList>
            <person name="Rosenthal A.Z."/>
            <person name="Matson E.G."/>
            <person name="Eldar A."/>
            <person name="Leadbetter J.R."/>
        </authorList>
    </citation>
    <scope>NUCLEOTIDE SEQUENCE [LARGE SCALE GENOMIC DNA]</scope>
    <source>
        <strain evidence="10">ATCC BAA-887 / DSM 12427 / ZAS-2</strain>
    </source>
</reference>
<dbReference type="RefSeq" id="WP_015708512.1">
    <property type="nucleotide sequence ID" value="NC_015578.1"/>
</dbReference>
<evidence type="ECO:0000313" key="9">
    <source>
        <dbReference type="EMBL" id="AEF85976.1"/>
    </source>
</evidence>
<dbReference type="AlphaFoldDB" id="F5YNT3"/>
<dbReference type="eggNOG" id="COG1175">
    <property type="taxonomic scope" value="Bacteria"/>
</dbReference>
<dbReference type="PANTHER" id="PTHR30193:SF37">
    <property type="entry name" value="INNER MEMBRANE ABC TRANSPORTER PERMEASE PROTEIN YCJO"/>
    <property type="match status" value="1"/>
</dbReference>
<dbReference type="STRING" id="545694.TREPR_1609"/>
<evidence type="ECO:0000256" key="5">
    <source>
        <dbReference type="ARBA" id="ARBA00022989"/>
    </source>
</evidence>
<dbReference type="Gene3D" id="1.10.3720.10">
    <property type="entry name" value="MetI-like"/>
    <property type="match status" value="1"/>
</dbReference>
<dbReference type="GO" id="GO:0055085">
    <property type="term" value="P:transmembrane transport"/>
    <property type="evidence" value="ECO:0007669"/>
    <property type="project" value="InterPro"/>
</dbReference>
<dbReference type="KEGG" id="tpi:TREPR_1609"/>
<gene>
    <name evidence="9" type="ordered locus">TREPR_1609</name>
</gene>
<dbReference type="PANTHER" id="PTHR30193">
    <property type="entry name" value="ABC TRANSPORTER PERMEASE PROTEIN"/>
    <property type="match status" value="1"/>
</dbReference>
<comment type="subcellular location">
    <subcellularLocation>
        <location evidence="1 7">Cell membrane</location>
        <topology evidence="1 7">Multi-pass membrane protein</topology>
    </subcellularLocation>
</comment>
<dbReference type="GO" id="GO:0005886">
    <property type="term" value="C:plasma membrane"/>
    <property type="evidence" value="ECO:0007669"/>
    <property type="project" value="UniProtKB-SubCell"/>
</dbReference>
<evidence type="ECO:0000256" key="4">
    <source>
        <dbReference type="ARBA" id="ARBA00022692"/>
    </source>
</evidence>
<keyword evidence="4 7" id="KW-0812">Transmembrane</keyword>
<accession>F5YNT3</accession>
<feature type="transmembrane region" description="Helical" evidence="7">
    <location>
        <begin position="73"/>
        <end position="94"/>
    </location>
</feature>
<keyword evidence="6 7" id="KW-0472">Membrane</keyword>
<evidence type="ECO:0000256" key="1">
    <source>
        <dbReference type="ARBA" id="ARBA00004651"/>
    </source>
</evidence>
<dbReference type="PROSITE" id="PS50928">
    <property type="entry name" value="ABC_TM1"/>
    <property type="match status" value="1"/>
</dbReference>
<feature type="domain" description="ABC transmembrane type-1" evidence="8">
    <location>
        <begin position="69"/>
        <end position="282"/>
    </location>
</feature>
<evidence type="ECO:0000256" key="3">
    <source>
        <dbReference type="ARBA" id="ARBA00022475"/>
    </source>
</evidence>
<protein>
    <submittedName>
        <fullName evidence="9">Sugar ABC transporter permease</fullName>
    </submittedName>
</protein>
<keyword evidence="3" id="KW-1003">Cell membrane</keyword>
<comment type="similarity">
    <text evidence="7">Belongs to the binding-protein-dependent transport system permease family.</text>
</comment>
<keyword evidence="2 7" id="KW-0813">Transport</keyword>